<dbReference type="SUPFAM" id="SSF90250">
    <property type="entry name" value="Troponin coil-coiled subunits"/>
    <property type="match status" value="1"/>
</dbReference>
<comment type="caution">
    <text evidence="6">The sequence shown here is derived from an EMBL/GenBank/DDBJ whole genome shotgun (WGS) entry which is preliminary data.</text>
</comment>
<sequence length="195" mass="22386">MTWTSPKALFPKFGPQEPPTGHVFPDFLTIAQTLMLAKASEDLEREIKETEEEKARTLSEKVPPLQCHGLSLQDLQKLCTKLHKQIDIVDEERYNIEEKVKKNSMEIESLNQKIFDLKGKFKRPNLRRVRISADAMLKALLGSTTKVSLDLRANLKSVKKEDEKEKTVEVTDWRKNIEAMSGMEGRKKKFDTSNA</sequence>
<dbReference type="Proteomes" id="UP001176940">
    <property type="component" value="Unassembled WGS sequence"/>
</dbReference>
<reference evidence="6" key="1">
    <citation type="submission" date="2023-07" db="EMBL/GenBank/DDBJ databases">
        <authorList>
            <person name="Stuckert A."/>
        </authorList>
    </citation>
    <scope>NUCLEOTIDE SEQUENCE</scope>
</reference>
<dbReference type="Pfam" id="PF00992">
    <property type="entry name" value="Troponin"/>
    <property type="match status" value="1"/>
</dbReference>
<dbReference type="Gene3D" id="6.10.250.180">
    <property type="match status" value="1"/>
</dbReference>
<feature type="coiled-coil region" evidence="5">
    <location>
        <begin position="33"/>
        <end position="92"/>
    </location>
</feature>
<evidence type="ECO:0000313" key="6">
    <source>
        <dbReference type="EMBL" id="CAJ0959106.1"/>
    </source>
</evidence>
<evidence type="ECO:0000256" key="2">
    <source>
        <dbReference type="ARBA" id="ARBA00009930"/>
    </source>
</evidence>
<dbReference type="PANTHER" id="PTHR13738:SF12">
    <property type="entry name" value="TROPONIN 1-RELATED"/>
    <property type="match status" value="1"/>
</dbReference>
<keyword evidence="5" id="KW-0175">Coiled coil</keyword>
<evidence type="ECO:0000256" key="3">
    <source>
        <dbReference type="ARBA" id="ARBA00023179"/>
    </source>
</evidence>
<keyword evidence="4" id="KW-0009">Actin-binding</keyword>
<dbReference type="PANTHER" id="PTHR13738">
    <property type="entry name" value="TROPONIN I"/>
    <property type="match status" value="1"/>
</dbReference>
<comment type="similarity">
    <text evidence="2">Belongs to the troponin I family.</text>
</comment>
<evidence type="ECO:0000256" key="5">
    <source>
        <dbReference type="SAM" id="Coils"/>
    </source>
</evidence>
<proteinExistence type="inferred from homology"/>
<protein>
    <recommendedName>
        <fullName evidence="8">Troponin I</fullName>
    </recommendedName>
</protein>
<dbReference type="EMBL" id="CAUEEQ010047174">
    <property type="protein sequence ID" value="CAJ0959106.1"/>
    <property type="molecule type" value="Genomic_DNA"/>
</dbReference>
<name>A0ABN9MCB7_9NEOB</name>
<comment type="function">
    <text evidence="1">Troponin I is the inhibitory subunit of troponin, the thin filament regulatory complex which confers calcium-sensitivity to striated muscle actomyosin ATPase activity.</text>
</comment>
<dbReference type="InterPro" id="IPR038077">
    <property type="entry name" value="Troponin_sf"/>
</dbReference>
<evidence type="ECO:0000256" key="4">
    <source>
        <dbReference type="ARBA" id="ARBA00023203"/>
    </source>
</evidence>
<evidence type="ECO:0008006" key="8">
    <source>
        <dbReference type="Google" id="ProtNLM"/>
    </source>
</evidence>
<keyword evidence="7" id="KW-1185">Reference proteome</keyword>
<gene>
    <name evidence="6" type="ORF">RIMI_LOCUS16701358</name>
</gene>
<dbReference type="Gene3D" id="1.20.5.350">
    <property type="match status" value="1"/>
</dbReference>
<keyword evidence="3" id="KW-0514">Muscle protein</keyword>
<dbReference type="InterPro" id="IPR050875">
    <property type="entry name" value="Troponin_I"/>
</dbReference>
<accession>A0ABN9MCB7</accession>
<dbReference type="InterPro" id="IPR001978">
    <property type="entry name" value="Troponin"/>
</dbReference>
<evidence type="ECO:0000313" key="7">
    <source>
        <dbReference type="Proteomes" id="UP001176940"/>
    </source>
</evidence>
<evidence type="ECO:0000256" key="1">
    <source>
        <dbReference type="ARBA" id="ARBA00001988"/>
    </source>
</evidence>
<organism evidence="6 7">
    <name type="scientific">Ranitomeya imitator</name>
    <name type="common">mimic poison frog</name>
    <dbReference type="NCBI Taxonomy" id="111125"/>
    <lineage>
        <taxon>Eukaryota</taxon>
        <taxon>Metazoa</taxon>
        <taxon>Chordata</taxon>
        <taxon>Craniata</taxon>
        <taxon>Vertebrata</taxon>
        <taxon>Euteleostomi</taxon>
        <taxon>Amphibia</taxon>
        <taxon>Batrachia</taxon>
        <taxon>Anura</taxon>
        <taxon>Neobatrachia</taxon>
        <taxon>Hyloidea</taxon>
        <taxon>Dendrobatidae</taxon>
        <taxon>Dendrobatinae</taxon>
        <taxon>Ranitomeya</taxon>
    </lineage>
</organism>